<dbReference type="Pfam" id="PF08597">
    <property type="entry name" value="eIF3_subunit"/>
    <property type="match status" value="1"/>
</dbReference>
<dbReference type="GO" id="GO:0005852">
    <property type="term" value="C:eukaryotic translation initiation factor 3 complex"/>
    <property type="evidence" value="ECO:0007669"/>
    <property type="project" value="UniProtKB-UniRule"/>
</dbReference>
<comment type="function">
    <text evidence="4">Component of the eukaryotic translation initiation factor 3 (eIF-3) complex, which is involved in protein synthesis of a specialized repertoire of mRNAs and, together with other initiation factors, stimulates binding of mRNA and methionyl-tRNAi to the 40S ribosome. The eIF-3 complex specifically targets and initiates translation of a subset of mRNAs involved in cell proliferation.</text>
</comment>
<dbReference type="HAMAP" id="MF_03009">
    <property type="entry name" value="eIF3j"/>
    <property type="match status" value="1"/>
</dbReference>
<dbReference type="Gene3D" id="1.10.246.60">
    <property type="entry name" value="Eukaryotic translation initiation factor 3 like domains"/>
    <property type="match status" value="1"/>
</dbReference>
<comment type="subunit">
    <text evidence="4">Component of the eukaryotic translation initiation factor 3 (eIF-3) complex.</text>
</comment>
<dbReference type="PANTHER" id="PTHR21681:SF0">
    <property type="entry name" value="EUKARYOTIC TRANSLATION INITIATION FACTOR 3 SUBUNIT J"/>
    <property type="match status" value="1"/>
</dbReference>
<dbReference type="GO" id="GO:0033290">
    <property type="term" value="C:eukaryotic 48S preinitiation complex"/>
    <property type="evidence" value="ECO:0007669"/>
    <property type="project" value="UniProtKB-UniRule"/>
</dbReference>
<comment type="subcellular location">
    <subcellularLocation>
        <location evidence="4">Cytoplasm</location>
    </subcellularLocation>
</comment>
<keyword evidence="2 4" id="KW-0396">Initiation factor</keyword>
<dbReference type="GO" id="GO:0016282">
    <property type="term" value="C:eukaryotic 43S preinitiation complex"/>
    <property type="evidence" value="ECO:0007669"/>
    <property type="project" value="UniProtKB-UniRule"/>
</dbReference>
<organism evidence="6">
    <name type="scientific">Culex tarsalis</name>
    <name type="common">Encephalitis mosquito</name>
    <dbReference type="NCBI Taxonomy" id="7177"/>
    <lineage>
        <taxon>Eukaryota</taxon>
        <taxon>Metazoa</taxon>
        <taxon>Ecdysozoa</taxon>
        <taxon>Arthropoda</taxon>
        <taxon>Hexapoda</taxon>
        <taxon>Insecta</taxon>
        <taxon>Pterygota</taxon>
        <taxon>Neoptera</taxon>
        <taxon>Endopterygota</taxon>
        <taxon>Diptera</taxon>
        <taxon>Nematocera</taxon>
        <taxon>Culicoidea</taxon>
        <taxon>Culicidae</taxon>
        <taxon>Culicinae</taxon>
        <taxon>Culicini</taxon>
        <taxon>Culex</taxon>
        <taxon>Culex</taxon>
    </lineage>
</organism>
<feature type="region of interest" description="Disordered" evidence="5">
    <location>
        <begin position="1"/>
        <end position="99"/>
    </location>
</feature>
<evidence type="ECO:0000256" key="3">
    <source>
        <dbReference type="ARBA" id="ARBA00022917"/>
    </source>
</evidence>
<feature type="compositionally biased region" description="Acidic residues" evidence="5">
    <location>
        <begin position="28"/>
        <end position="45"/>
    </location>
</feature>
<evidence type="ECO:0000256" key="2">
    <source>
        <dbReference type="ARBA" id="ARBA00022540"/>
    </source>
</evidence>
<feature type="compositionally biased region" description="Basic and acidic residues" evidence="5">
    <location>
        <begin position="69"/>
        <end position="87"/>
    </location>
</feature>
<feature type="compositionally biased region" description="Basic and acidic residues" evidence="5">
    <location>
        <begin position="46"/>
        <end position="58"/>
    </location>
</feature>
<dbReference type="GO" id="GO:0003743">
    <property type="term" value="F:translation initiation factor activity"/>
    <property type="evidence" value="ECO:0007669"/>
    <property type="project" value="UniProtKB-UniRule"/>
</dbReference>
<evidence type="ECO:0000313" key="6">
    <source>
        <dbReference type="EMBL" id="JAV23512.1"/>
    </source>
</evidence>
<keyword evidence="3 4" id="KW-0648">Protein biosynthesis</keyword>
<dbReference type="AlphaFoldDB" id="A0A1Q3F7I2"/>
<dbReference type="EMBL" id="GFDL01011533">
    <property type="protein sequence ID" value="JAV23512.1"/>
    <property type="molecule type" value="Transcribed_RNA"/>
</dbReference>
<keyword evidence="1 4" id="KW-0963">Cytoplasm</keyword>
<evidence type="ECO:0000256" key="5">
    <source>
        <dbReference type="SAM" id="MobiDB-lite"/>
    </source>
</evidence>
<reference evidence="6" key="1">
    <citation type="submission" date="2017-01" db="EMBL/GenBank/DDBJ databases">
        <title>A deep insight into the sialotranscriptome of adult male and female Cluex tarsalis mosquitoes.</title>
        <authorList>
            <person name="Ribeiro J.M."/>
            <person name="Moreira F."/>
            <person name="Bernard K.A."/>
            <person name="Calvo E."/>
        </authorList>
    </citation>
    <scope>NUCLEOTIDE SEQUENCE</scope>
    <source>
        <strain evidence="6">Kern County</strain>
        <tissue evidence="6">Salivary glands</tissue>
    </source>
</reference>
<evidence type="ECO:0000256" key="1">
    <source>
        <dbReference type="ARBA" id="ARBA00022490"/>
    </source>
</evidence>
<dbReference type="PANTHER" id="PTHR21681">
    <property type="entry name" value="EUKARYOTIC TRANSLATION INITIATION FACTOR 3 SUBUNIT J"/>
    <property type="match status" value="1"/>
</dbReference>
<sequence>MEEDWEQHGEKDEIPLPTKKPDANKWDGEDEEEEVKDSWEDEDELEEKKDEEKVETPKAKPKKTLQQKIVEKEKQKQEEAERRRLEKEAEDMTPEQKLAEKLRLQKLQEESDLKNAMDTFGVTTLVGGIDGMTPNTKEDFVELSDAIVKKLSNYKSDPEYANFLEDLVTKLFAGLPSNNIRKVKGVLDNLYLEKQKLEKGDKPKKSKGGKVKARLKLDGENQNFDEYPAKYDDFDEYDDFM</sequence>
<name>A0A1Q3F7I2_CULTA</name>
<dbReference type="GO" id="GO:0001732">
    <property type="term" value="P:formation of cytoplasmic translation initiation complex"/>
    <property type="evidence" value="ECO:0007669"/>
    <property type="project" value="UniProtKB-UniRule"/>
</dbReference>
<protein>
    <recommendedName>
        <fullName evidence="4">Eukaryotic translation initiation factor 3 subunit J</fullName>
        <shortName evidence="4">eIF3j</shortName>
    </recommendedName>
</protein>
<dbReference type="InterPro" id="IPR013906">
    <property type="entry name" value="eIF3j"/>
</dbReference>
<feature type="compositionally biased region" description="Basic and acidic residues" evidence="5">
    <location>
        <begin position="1"/>
        <end position="27"/>
    </location>
</feature>
<dbReference type="InterPro" id="IPR023194">
    <property type="entry name" value="eIF3-like_dom_sf"/>
</dbReference>
<comment type="similarity">
    <text evidence="4">Belongs to the eIF-3 subunit J family.</text>
</comment>
<evidence type="ECO:0000256" key="4">
    <source>
        <dbReference type="HAMAP-Rule" id="MF_03009"/>
    </source>
</evidence>
<proteinExistence type="inferred from homology"/>
<accession>A0A1Q3F7I2</accession>